<dbReference type="RefSeq" id="WP_114208986.1">
    <property type="nucleotide sequence ID" value="NZ_CP030840.1"/>
</dbReference>
<evidence type="ECO:0000313" key="4">
    <source>
        <dbReference type="Proteomes" id="UP000253606"/>
    </source>
</evidence>
<dbReference type="InterPro" id="IPR043906">
    <property type="entry name" value="Gfo/Idh/MocA_OxRdtase_bact_C"/>
</dbReference>
<feature type="domain" description="Gfo/Idh/MocA-like oxidoreductase N-terminal" evidence="1">
    <location>
        <begin position="128"/>
        <end position="203"/>
    </location>
</feature>
<dbReference type="InterPro" id="IPR036291">
    <property type="entry name" value="NAD(P)-bd_dom_sf"/>
</dbReference>
<feature type="domain" description="Gfo/Idh/MocA-like oxidoreductase bacterial type C-terminal" evidence="2">
    <location>
        <begin position="213"/>
        <end position="307"/>
    </location>
</feature>
<evidence type="ECO:0000259" key="2">
    <source>
        <dbReference type="Pfam" id="PF19051"/>
    </source>
</evidence>
<dbReference type="InterPro" id="IPR000683">
    <property type="entry name" value="Gfo/Idh/MocA-like_OxRdtase_N"/>
</dbReference>
<dbReference type="PANTHER" id="PTHR43818">
    <property type="entry name" value="BCDNA.GH03377"/>
    <property type="match status" value="1"/>
</dbReference>
<dbReference type="AlphaFoldDB" id="A0A2Z5G5V2"/>
<dbReference type="Pfam" id="PF19051">
    <property type="entry name" value="GFO_IDH_MocA_C2"/>
    <property type="match status" value="1"/>
</dbReference>
<dbReference type="OrthoDB" id="9792935at2"/>
<dbReference type="InterPro" id="IPR006311">
    <property type="entry name" value="TAT_signal"/>
</dbReference>
<keyword evidence="4" id="KW-1185">Reference proteome</keyword>
<dbReference type="EMBL" id="CP030840">
    <property type="protein sequence ID" value="AXC14157.1"/>
    <property type="molecule type" value="Genomic_DNA"/>
</dbReference>
<name>A0A2Z5G5V2_9BACT</name>
<dbReference type="Proteomes" id="UP000253606">
    <property type="component" value="Chromosome"/>
</dbReference>
<dbReference type="KEGG" id="abas:ACPOL_4895"/>
<protein>
    <submittedName>
        <fullName evidence="3">Myo-inositol 2-dehydrogenase</fullName>
    </submittedName>
</protein>
<dbReference type="SUPFAM" id="SSF51735">
    <property type="entry name" value="NAD(P)-binding Rossmann-fold domains"/>
    <property type="match status" value="1"/>
</dbReference>
<dbReference type="Pfam" id="PF01408">
    <property type="entry name" value="GFO_IDH_MocA"/>
    <property type="match status" value="1"/>
</dbReference>
<accession>A0A2Z5G5V2</accession>
<dbReference type="PANTHER" id="PTHR43818:SF10">
    <property type="entry name" value="NADH-DEPENDENT DEHYDROGENASE-RELATED"/>
    <property type="match status" value="1"/>
</dbReference>
<dbReference type="SUPFAM" id="SSF55347">
    <property type="entry name" value="Glyceraldehyde-3-phosphate dehydrogenase-like, C-terminal domain"/>
    <property type="match status" value="1"/>
</dbReference>
<dbReference type="InterPro" id="IPR019546">
    <property type="entry name" value="TAT_signal_bac_arc"/>
</dbReference>
<reference evidence="3 4" key="1">
    <citation type="journal article" date="2018" name="Front. Microbiol.">
        <title>Hydrolytic Capabilities as a Key to Environmental Success: Chitinolytic and Cellulolytic Acidobacteria From Acidic Sub-arctic Soils and Boreal Peatlands.</title>
        <authorList>
            <person name="Belova S.E."/>
            <person name="Ravin N.V."/>
            <person name="Pankratov T.A."/>
            <person name="Rakitin A.L."/>
            <person name="Ivanova A.A."/>
            <person name="Beletsky A.V."/>
            <person name="Mardanov A.V."/>
            <person name="Sinninghe Damste J.S."/>
            <person name="Dedysh S.N."/>
        </authorList>
    </citation>
    <scope>NUCLEOTIDE SEQUENCE [LARGE SCALE GENOMIC DNA]</scope>
    <source>
        <strain evidence="3 4">SBC82</strain>
    </source>
</reference>
<sequence>MRNISRRNFLGYSAAASGALLFPRWASGQTTPKPSDKLTVACIGVGSQGLRVMLDLLRIPEVQLVAVCDVNRQSSDYLDWGPHELRDKVRLLLQEPGWGTGLTGPTAGREVAQSITNAFYAKDAGKSRYAGCTAYEDFRELLSKEKDLDAVVISTPDHWHAVIAIAAMRAGKHVYSQKPMAHTVGEARQMAKVAQETKRATQVSIFNSQTADSKRVIDLVQSGAIGAVQRVDIWTTRASAFWKQGLNTPATADPIPAGLNWDMWLGPAPSRPYNHAYLPFVWRAWYDYGCGAIGDMGEYGFDTIFRALDLGAADRVDASSTELFPDCYPVASRLNYNFPARAGKPSVELHWYDGGIKPERPDGFPVDAQMSVGGEGVMYSGDRGKLLTGYMASSPRMFSSNGGLAAPLPALTQANEPFQPLRPELGPTATSANLAHYYEWIHACHGGPPASANYAFEAPIVESLMLGNIAIRTQELLEWDPESFRLTQGSERASSLLMPQYRAPWAAS</sequence>
<dbReference type="Gene3D" id="3.40.50.720">
    <property type="entry name" value="NAD(P)-binding Rossmann-like Domain"/>
    <property type="match status" value="1"/>
</dbReference>
<dbReference type="GO" id="GO:0000166">
    <property type="term" value="F:nucleotide binding"/>
    <property type="evidence" value="ECO:0007669"/>
    <property type="project" value="InterPro"/>
</dbReference>
<evidence type="ECO:0000259" key="1">
    <source>
        <dbReference type="Pfam" id="PF01408"/>
    </source>
</evidence>
<dbReference type="PROSITE" id="PS51318">
    <property type="entry name" value="TAT"/>
    <property type="match status" value="1"/>
</dbReference>
<dbReference type="NCBIfam" id="TIGR01409">
    <property type="entry name" value="TAT_signal_seq"/>
    <property type="match status" value="1"/>
</dbReference>
<organism evidence="3 4">
    <name type="scientific">Acidisarcina polymorpha</name>
    <dbReference type="NCBI Taxonomy" id="2211140"/>
    <lineage>
        <taxon>Bacteria</taxon>
        <taxon>Pseudomonadati</taxon>
        <taxon>Acidobacteriota</taxon>
        <taxon>Terriglobia</taxon>
        <taxon>Terriglobales</taxon>
        <taxon>Acidobacteriaceae</taxon>
        <taxon>Acidisarcina</taxon>
    </lineage>
</organism>
<proteinExistence type="predicted"/>
<dbReference type="InterPro" id="IPR050463">
    <property type="entry name" value="Gfo/Idh/MocA_oxidrdct_glycsds"/>
</dbReference>
<gene>
    <name evidence="3" type="ORF">ACPOL_4895</name>
</gene>
<evidence type="ECO:0000313" key="3">
    <source>
        <dbReference type="EMBL" id="AXC14157.1"/>
    </source>
</evidence>